<evidence type="ECO:0000313" key="1">
    <source>
        <dbReference type="EMBL" id="TPH33639.1"/>
    </source>
</evidence>
<reference evidence="1" key="2">
    <citation type="submission" date="2019-04" db="EMBL/GenBank/DDBJ databases">
        <authorList>
            <person name="Kok C.R."/>
            <person name="Hutkins R."/>
        </authorList>
    </citation>
    <scope>NUCLEOTIDE SEQUENCE</scope>
    <source>
        <strain evidence="1">CR15</strain>
    </source>
</reference>
<proteinExistence type="predicted"/>
<evidence type="ECO:0000313" key="2">
    <source>
        <dbReference type="Proteomes" id="UP000315512"/>
    </source>
</evidence>
<gene>
    <name evidence="1" type="ORF">FCO76_10725</name>
</gene>
<dbReference type="AlphaFoldDB" id="A0AA46PYC0"/>
<name>A0AA46PYC0_BIFLL</name>
<dbReference type="Proteomes" id="UP000315512">
    <property type="component" value="Unassembled WGS sequence"/>
</dbReference>
<feature type="non-terminal residue" evidence="1">
    <location>
        <position position="30"/>
    </location>
</feature>
<comment type="caution">
    <text evidence="1">The sequence shown here is derived from an EMBL/GenBank/DDBJ whole genome shotgun (WGS) entry which is preliminary data.</text>
</comment>
<dbReference type="EMBL" id="SZNG01000044">
    <property type="protein sequence ID" value="TPH33639.1"/>
    <property type="molecule type" value="Genomic_DNA"/>
</dbReference>
<protein>
    <submittedName>
        <fullName evidence="1">Type II toxin-antitoxin system YafQ family toxin</fullName>
    </submittedName>
</protein>
<reference evidence="1" key="1">
    <citation type="journal article" date="2019" name="Appl. Environ. Microbiol.">
        <title>An in vitro enrichment strategy for formulating synergistic synbiotics.</title>
        <authorList>
            <person name="Kok C.R."/>
            <person name="Quintero D.F.G."/>
            <person name="Niyirora C."/>
            <person name="Rose D."/>
            <person name="Li A."/>
            <person name="Hutkins R."/>
        </authorList>
    </citation>
    <scope>NUCLEOTIDE SEQUENCE</scope>
    <source>
        <strain evidence="1">CR15</strain>
    </source>
</reference>
<accession>A0AA46PYC0</accession>
<organism evidence="1 2">
    <name type="scientific">Bifidobacterium longum subsp. longum</name>
    <dbReference type="NCBI Taxonomy" id="1679"/>
    <lineage>
        <taxon>Bacteria</taxon>
        <taxon>Bacillati</taxon>
        <taxon>Actinomycetota</taxon>
        <taxon>Actinomycetes</taxon>
        <taxon>Bifidobacteriales</taxon>
        <taxon>Bifidobacteriaceae</taxon>
        <taxon>Bifidobacterium</taxon>
    </lineage>
</organism>
<sequence>MAKRKIIVTSSFKRDIKRRYLELVTAEWAE</sequence>